<dbReference type="Proteomes" id="UP001497602">
    <property type="component" value="Unassembled WGS sequence"/>
</dbReference>
<dbReference type="RefSeq" id="WP_348704852.1">
    <property type="nucleotide sequence ID" value="NZ_CAXIYA010000022.1"/>
</dbReference>
<evidence type="ECO:0008006" key="5">
    <source>
        <dbReference type="Google" id="ProtNLM"/>
    </source>
</evidence>
<comment type="caution">
    <text evidence="3">The sequence shown here is derived from an EMBL/GenBank/DDBJ whole genome shotgun (WGS) entry which is preliminary data.</text>
</comment>
<accession>A0ABM9PNC0</accession>
<feature type="chain" id="PRO_5047198073" description="Peptidase S74 domain-containing protein" evidence="2">
    <location>
        <begin position="20"/>
        <end position="503"/>
    </location>
</feature>
<feature type="signal peptide" evidence="2">
    <location>
        <begin position="1"/>
        <end position="19"/>
    </location>
</feature>
<keyword evidence="2" id="KW-0732">Signal</keyword>
<gene>
    <name evidence="3" type="ORF">T190115A13A_30054</name>
</gene>
<proteinExistence type="predicted"/>
<keyword evidence="1" id="KW-0175">Coiled coil</keyword>
<organism evidence="3 4">
    <name type="scientific">Tenacibaculum vairaonense</name>
    <dbReference type="NCBI Taxonomy" id="3137860"/>
    <lineage>
        <taxon>Bacteria</taxon>
        <taxon>Pseudomonadati</taxon>
        <taxon>Bacteroidota</taxon>
        <taxon>Flavobacteriia</taxon>
        <taxon>Flavobacteriales</taxon>
        <taxon>Flavobacteriaceae</taxon>
        <taxon>Tenacibaculum</taxon>
    </lineage>
</organism>
<dbReference type="EMBL" id="CAXJRC010000033">
    <property type="protein sequence ID" value="CAL2107208.1"/>
    <property type="molecule type" value="Genomic_DNA"/>
</dbReference>
<protein>
    <recommendedName>
        <fullName evidence="5">Peptidase S74 domain-containing protein</fullName>
    </recommendedName>
</protein>
<reference evidence="3 4" key="1">
    <citation type="submission" date="2024-05" db="EMBL/GenBank/DDBJ databases">
        <authorList>
            <person name="Duchaud E."/>
        </authorList>
    </citation>
    <scope>NUCLEOTIDE SEQUENCE [LARGE SCALE GENOMIC DNA]</scope>
    <source>
        <strain evidence="3">Ena-SAMPLE-TAB-13-05-2024-13:56:06:370-140305</strain>
    </source>
</reference>
<name>A0ABM9PNC0_9FLAO</name>
<keyword evidence="4" id="KW-1185">Reference proteome</keyword>
<sequence>MKSKLLTIALIGMVFSIKAQENNYTSDLFLKYNYAKISLGKQGADGDVHFGAMGNGVPQNGLQDYGFYAAHNAYRGTDGKWYHSRQNTIPAIAYSGSAGVSSGLNGFHWRYSANNGANAINWTNLMSLTTSGNLSVTGTTTAKAFKTDKTNTDYHHFTRNGGGAAVYINQLSVNKNHPILRLSSGTDKPNTNVKFTVENNGNIGIGVTNPDHKLHINLENKNKFKTYNYGAETTVNTTGGWARSFRLRNENDDKTVTFGAQNGNAFIATNFDISKDAIGYKNQRLTVHSNGNVGIGTGTTTPSEKLEVKEGNIRIHGTNTSRYIRFGEVNYQGAFINYDGTKNLLHIGVNNINTADKANDNNAISIERVNGYVGIGTTDTKGFRLGVKGRVAAEEVKIAKHENWPDFVFENTYNLPSLTEVESHIQTKGHLKNIPSAKEVEKDGFFLGNMDAKLLQKIEELTLYTIQQEKKLTTLQKENEQLKTINKQLLEIQKRLDKLENKN</sequence>
<evidence type="ECO:0000313" key="3">
    <source>
        <dbReference type="EMBL" id="CAL2107208.1"/>
    </source>
</evidence>
<feature type="coiled-coil region" evidence="1">
    <location>
        <begin position="472"/>
        <end position="502"/>
    </location>
</feature>
<evidence type="ECO:0000313" key="4">
    <source>
        <dbReference type="Proteomes" id="UP001497602"/>
    </source>
</evidence>
<evidence type="ECO:0000256" key="1">
    <source>
        <dbReference type="SAM" id="Coils"/>
    </source>
</evidence>
<evidence type="ECO:0000256" key="2">
    <source>
        <dbReference type="SAM" id="SignalP"/>
    </source>
</evidence>